<reference evidence="1" key="2">
    <citation type="submission" date="2019-09" db="EMBL/GenBank/DDBJ databases">
        <authorList>
            <person name="Ergunay C."/>
        </authorList>
    </citation>
    <scope>NUCLEOTIDE SEQUENCE</scope>
    <source>
        <strain evidence="1">T15</strain>
    </source>
</reference>
<protein>
    <submittedName>
        <fullName evidence="1">VP2</fullName>
    </submittedName>
</protein>
<proteinExistence type="predicted"/>
<name>A0A6B9PGA1_9FLAV</name>
<accession>A0A6B9PGA1</accession>
<organism evidence="1">
    <name type="scientific">Jingmen tick virus</name>
    <dbReference type="NCBI Taxonomy" id="1172985"/>
    <lineage>
        <taxon>Viruses</taxon>
        <taxon>Riboviria</taxon>
        <taxon>Orthornavirae</taxon>
        <taxon>Kitrinoviricota</taxon>
        <taxon>Flasuviricetes</taxon>
        <taxon>Amarillovirales</taxon>
        <taxon>Flaviviridae</taxon>
        <taxon>Jingmenvirus group</taxon>
    </lineage>
</organism>
<dbReference type="EMBL" id="MN486268">
    <property type="protein sequence ID" value="QHD58359.1"/>
    <property type="molecule type" value="Genomic_RNA"/>
</dbReference>
<reference evidence="1" key="1">
    <citation type="journal article" date="2019" name="Viruses">
        <title>Survey and Characterization of Jingmen Tick Virus Variants.</title>
        <authorList>
            <person name="Dincer E."/>
            <person name="Hacioglu S."/>
            <person name="Kar S."/>
            <person name="Emanet N."/>
            <person name="Brinkmann A."/>
            <person name="Nitsche A."/>
            <person name="Ozkul A."/>
            <person name="Linton Y.M."/>
            <person name="Ergunay K."/>
        </authorList>
    </citation>
    <scope>NUCLEOTIDE SEQUENCE</scope>
    <source>
        <strain evidence="1">T15</strain>
    </source>
</reference>
<sequence length="254" mass="28447">MPNMKTTLLMAVLIGMAMGGNDKPDWEKVKLLGQQLQSGIATKNTVKVKYYAELIIAEMPSDETTYYAGVRTGQEVALTMGSAKSMVGESFSLRINQWTRAVGEYLMIDRHIPGLTLLITGEDVLNDLMGFGWSYRLNPNGHYPVYAATKTLPGKGEKYTGGKTYADKYVAFYDGHVKDHMVAIHPHQADIERMTKYESINLVFADVTPRSVGGRLEHVLVTRGHYTIQAGKVTHVWEDRNDCETCDPDYQVFQ</sequence>
<evidence type="ECO:0000313" key="1">
    <source>
        <dbReference type="EMBL" id="QHD58359.1"/>
    </source>
</evidence>